<dbReference type="Proteomes" id="UP001501414">
    <property type="component" value="Unassembled WGS sequence"/>
</dbReference>
<evidence type="ECO:0000313" key="3">
    <source>
        <dbReference type="Proteomes" id="UP001501414"/>
    </source>
</evidence>
<reference evidence="3" key="1">
    <citation type="journal article" date="2019" name="Int. J. Syst. Evol. Microbiol.">
        <title>The Global Catalogue of Microorganisms (GCM) 10K type strain sequencing project: providing services to taxonomists for standard genome sequencing and annotation.</title>
        <authorList>
            <consortium name="The Broad Institute Genomics Platform"/>
            <consortium name="The Broad Institute Genome Sequencing Center for Infectious Disease"/>
            <person name="Wu L."/>
            <person name="Ma J."/>
        </authorList>
    </citation>
    <scope>NUCLEOTIDE SEQUENCE [LARGE SCALE GENOMIC DNA]</scope>
    <source>
        <strain evidence="3">JCM 11896</strain>
    </source>
</reference>
<feature type="compositionally biased region" description="Polar residues" evidence="1">
    <location>
        <begin position="66"/>
        <end position="82"/>
    </location>
</feature>
<organism evidence="2 3">
    <name type="scientific">Pseudonocardia kongjuensis</name>
    <dbReference type="NCBI Taxonomy" id="102227"/>
    <lineage>
        <taxon>Bacteria</taxon>
        <taxon>Bacillati</taxon>
        <taxon>Actinomycetota</taxon>
        <taxon>Actinomycetes</taxon>
        <taxon>Pseudonocardiales</taxon>
        <taxon>Pseudonocardiaceae</taxon>
        <taxon>Pseudonocardia</taxon>
    </lineage>
</organism>
<protein>
    <submittedName>
        <fullName evidence="2">Uncharacterized protein</fullName>
    </submittedName>
</protein>
<feature type="region of interest" description="Disordered" evidence="1">
    <location>
        <begin position="46"/>
        <end position="140"/>
    </location>
</feature>
<feature type="region of interest" description="Disordered" evidence="1">
    <location>
        <begin position="1"/>
        <end position="31"/>
    </location>
</feature>
<feature type="compositionally biased region" description="Polar residues" evidence="1">
    <location>
        <begin position="99"/>
        <end position="111"/>
    </location>
</feature>
<dbReference type="EMBL" id="BAAAJK010000018">
    <property type="protein sequence ID" value="GAA1392422.1"/>
    <property type="molecule type" value="Genomic_DNA"/>
</dbReference>
<gene>
    <name evidence="2" type="ORF">GCM10009613_37060</name>
</gene>
<name>A0ABP4IJS1_9PSEU</name>
<sequence length="140" mass="14268">MSALSETARSRFRTFATARSDPRTTTDIASRPPCGSVTVCSTCRSGPASSTSAIRPPEAGARASPIRTSSACAAPRTSSRWSCSAGLPSPNRPAEVSGPHTSSTIPLSMSISAADRIRGSVSSGPSTAARPSVRTVTACQ</sequence>
<evidence type="ECO:0000313" key="2">
    <source>
        <dbReference type="EMBL" id="GAA1392422.1"/>
    </source>
</evidence>
<proteinExistence type="predicted"/>
<comment type="caution">
    <text evidence="2">The sequence shown here is derived from an EMBL/GenBank/DDBJ whole genome shotgun (WGS) entry which is preliminary data.</text>
</comment>
<evidence type="ECO:0000256" key="1">
    <source>
        <dbReference type="SAM" id="MobiDB-lite"/>
    </source>
</evidence>
<keyword evidence="3" id="KW-1185">Reference proteome</keyword>
<accession>A0ABP4IJS1</accession>
<dbReference type="RefSeq" id="WP_344024120.1">
    <property type="nucleotide sequence ID" value="NZ_BAAAJK010000018.1"/>
</dbReference>